<evidence type="ECO:0000313" key="2">
    <source>
        <dbReference type="Proteomes" id="UP000287033"/>
    </source>
</evidence>
<feature type="non-terminal residue" evidence="1">
    <location>
        <position position="1"/>
    </location>
</feature>
<reference evidence="1 2" key="1">
    <citation type="journal article" date="2018" name="Nat. Ecol. Evol.">
        <title>Shark genomes provide insights into elasmobranch evolution and the origin of vertebrates.</title>
        <authorList>
            <person name="Hara Y"/>
            <person name="Yamaguchi K"/>
            <person name="Onimaru K"/>
            <person name="Kadota M"/>
            <person name="Koyanagi M"/>
            <person name="Keeley SD"/>
            <person name="Tatsumi K"/>
            <person name="Tanaka K"/>
            <person name="Motone F"/>
            <person name="Kageyama Y"/>
            <person name="Nozu R"/>
            <person name="Adachi N"/>
            <person name="Nishimura O"/>
            <person name="Nakagawa R"/>
            <person name="Tanegashima C"/>
            <person name="Kiyatake I"/>
            <person name="Matsumoto R"/>
            <person name="Murakumo K"/>
            <person name="Nishida K"/>
            <person name="Terakita A"/>
            <person name="Kuratani S"/>
            <person name="Sato K"/>
            <person name="Hyodo S Kuraku.S."/>
        </authorList>
    </citation>
    <scope>NUCLEOTIDE SEQUENCE [LARGE SCALE GENOMIC DNA]</scope>
</reference>
<organism evidence="1 2">
    <name type="scientific">Chiloscyllium punctatum</name>
    <name type="common">Brownbanded bambooshark</name>
    <name type="synonym">Hemiscyllium punctatum</name>
    <dbReference type="NCBI Taxonomy" id="137246"/>
    <lineage>
        <taxon>Eukaryota</taxon>
        <taxon>Metazoa</taxon>
        <taxon>Chordata</taxon>
        <taxon>Craniata</taxon>
        <taxon>Vertebrata</taxon>
        <taxon>Chondrichthyes</taxon>
        <taxon>Elasmobranchii</taxon>
        <taxon>Galeomorphii</taxon>
        <taxon>Galeoidea</taxon>
        <taxon>Orectolobiformes</taxon>
        <taxon>Hemiscylliidae</taxon>
        <taxon>Chiloscyllium</taxon>
    </lineage>
</organism>
<dbReference type="Proteomes" id="UP000287033">
    <property type="component" value="Unassembled WGS sequence"/>
</dbReference>
<accession>A0A401TG76</accession>
<comment type="caution">
    <text evidence="1">The sequence shown here is derived from an EMBL/GenBank/DDBJ whole genome shotgun (WGS) entry which is preliminary data.</text>
</comment>
<evidence type="ECO:0000313" key="1">
    <source>
        <dbReference type="EMBL" id="GCC41639.1"/>
    </source>
</evidence>
<proteinExistence type="predicted"/>
<gene>
    <name evidence="1" type="ORF">chiPu_0025650</name>
</gene>
<sequence>EGLAVEFRLAADQQLLFRSDTVSLSYVPAVVKATTRMQDLGPMGQREFRPLDPSEADSLQAGELGLDRLCVRCRLVTVSQVFVLVTPLPTPSFGSRMMLAALPPSSWEQDSNHAGLVSPATLHTLTVKPEPPFRL</sequence>
<name>A0A401TG76_CHIPU</name>
<keyword evidence="2" id="KW-1185">Reference proteome</keyword>
<dbReference type="EMBL" id="BEZZ01062707">
    <property type="protein sequence ID" value="GCC41639.1"/>
    <property type="molecule type" value="Genomic_DNA"/>
</dbReference>
<protein>
    <submittedName>
        <fullName evidence="1">Uncharacterized protein</fullName>
    </submittedName>
</protein>
<dbReference type="AlphaFoldDB" id="A0A401TG76"/>